<dbReference type="Proteomes" id="UP000035009">
    <property type="component" value="Unassembled WGS sequence"/>
</dbReference>
<dbReference type="GO" id="GO:0006313">
    <property type="term" value="P:DNA transposition"/>
    <property type="evidence" value="ECO:0007669"/>
    <property type="project" value="InterPro"/>
</dbReference>
<evidence type="ECO:0000259" key="1">
    <source>
        <dbReference type="Pfam" id="PF02371"/>
    </source>
</evidence>
<comment type="caution">
    <text evidence="2">The sequence shown here is derived from an EMBL/GenBank/DDBJ whole genome shotgun (WGS) entry which is preliminary data.</text>
</comment>
<dbReference type="STRING" id="410332.SAMN04488550_1959"/>
<reference evidence="2 3" key="1">
    <citation type="submission" date="2013-02" db="EMBL/GenBank/DDBJ databases">
        <title>Whole genome shotgun sequence of Gordonia malaquae NBRC 108250.</title>
        <authorList>
            <person name="Yoshida I."/>
            <person name="Hosoyama A."/>
            <person name="Tsuchikane K."/>
            <person name="Ando Y."/>
            <person name="Baba S."/>
            <person name="Ohji S."/>
            <person name="Hamada M."/>
            <person name="Tamura T."/>
            <person name="Yamazoe A."/>
            <person name="Yamazaki S."/>
            <person name="Fujita N."/>
        </authorList>
    </citation>
    <scope>NUCLEOTIDE SEQUENCE [LARGE SCALE GENOMIC DNA]</scope>
    <source>
        <strain evidence="2 3">NBRC 108250</strain>
    </source>
</reference>
<dbReference type="PANTHER" id="PTHR33055:SF16">
    <property type="entry name" value="TRANSPOSASE FOR INSERTION SEQUENCE ELEMENT IS1547"/>
    <property type="match status" value="1"/>
</dbReference>
<dbReference type="InterPro" id="IPR003346">
    <property type="entry name" value="Transposase_20"/>
</dbReference>
<keyword evidence="3" id="KW-1185">Reference proteome</keyword>
<proteinExistence type="predicted"/>
<dbReference type="InterPro" id="IPR047650">
    <property type="entry name" value="Transpos_IS110"/>
</dbReference>
<dbReference type="GO" id="GO:0003677">
    <property type="term" value="F:DNA binding"/>
    <property type="evidence" value="ECO:0007669"/>
    <property type="project" value="InterPro"/>
</dbReference>
<feature type="domain" description="Transposase IS116/IS110/IS902 C-terminal" evidence="1">
    <location>
        <begin position="32"/>
        <end position="114"/>
    </location>
</feature>
<dbReference type="eggNOG" id="COG3547">
    <property type="taxonomic scope" value="Bacteria"/>
</dbReference>
<evidence type="ECO:0000313" key="2">
    <source>
        <dbReference type="EMBL" id="GAC82120.1"/>
    </source>
</evidence>
<protein>
    <submittedName>
        <fullName evidence="2">Putative transposase</fullName>
    </submittedName>
</protein>
<dbReference type="GO" id="GO:0004803">
    <property type="term" value="F:transposase activity"/>
    <property type="evidence" value="ECO:0007669"/>
    <property type="project" value="InterPro"/>
</dbReference>
<dbReference type="AlphaFoldDB" id="M3UP86"/>
<dbReference type="PANTHER" id="PTHR33055">
    <property type="entry name" value="TRANSPOSASE FOR INSERTION SEQUENCE ELEMENT IS1111A"/>
    <property type="match status" value="1"/>
</dbReference>
<feature type="non-terminal residue" evidence="2">
    <location>
        <position position="1"/>
    </location>
</feature>
<accession>M3UP86</accession>
<gene>
    <name evidence="2" type="ORF">GM1_094_00010</name>
</gene>
<evidence type="ECO:0000313" key="3">
    <source>
        <dbReference type="Proteomes" id="UP000035009"/>
    </source>
</evidence>
<sequence>RTLAKRARFLTDQHDDLTAQVWDLAREMNPALCAAFGVGPDVAAQLMITAGANPNRLSSEAAFAALCGVIPIPVSSGKTNRHRLSRGGDRQGNSALHTIALSRMRYHPKTKAYLARQLAAGRTKKDILRMLKRAIAREMFKLLTRQIELEDFSDLRPARQAAGLPLTVVAAAFGTSETEISRLERNLKRDDHLAHKYRQWLADHHPANAA</sequence>
<dbReference type="RefSeq" id="WP_008382489.1">
    <property type="nucleotide sequence ID" value="NZ_BAOP01000094.1"/>
</dbReference>
<dbReference type="Pfam" id="PF02371">
    <property type="entry name" value="Transposase_20"/>
    <property type="match status" value="1"/>
</dbReference>
<name>M3UP86_GORML</name>
<organism evidence="2 3">
    <name type="scientific">Gordonia malaquae NBRC 108250</name>
    <dbReference type="NCBI Taxonomy" id="1223542"/>
    <lineage>
        <taxon>Bacteria</taxon>
        <taxon>Bacillati</taxon>
        <taxon>Actinomycetota</taxon>
        <taxon>Actinomycetes</taxon>
        <taxon>Mycobacteriales</taxon>
        <taxon>Gordoniaceae</taxon>
        <taxon>Gordonia</taxon>
    </lineage>
</organism>
<dbReference type="EMBL" id="BAOP01000094">
    <property type="protein sequence ID" value="GAC82120.1"/>
    <property type="molecule type" value="Genomic_DNA"/>
</dbReference>